<gene>
    <name evidence="1" type="ORF">N0F65_012736</name>
</gene>
<dbReference type="Proteomes" id="UP001146120">
    <property type="component" value="Unassembled WGS sequence"/>
</dbReference>
<proteinExistence type="predicted"/>
<comment type="caution">
    <text evidence="1">The sequence shown here is derived from an EMBL/GenBank/DDBJ whole genome shotgun (WGS) entry which is preliminary data.</text>
</comment>
<reference evidence="1" key="2">
    <citation type="journal article" date="2023" name="Microbiol Resour">
        <title>Decontamination and Annotation of the Draft Genome Sequence of the Oomycete Lagenidium giganteum ARSEF 373.</title>
        <authorList>
            <person name="Morgan W.R."/>
            <person name="Tartar A."/>
        </authorList>
    </citation>
    <scope>NUCLEOTIDE SEQUENCE</scope>
    <source>
        <strain evidence="1">ARSEF 373</strain>
    </source>
</reference>
<evidence type="ECO:0000313" key="2">
    <source>
        <dbReference type="Proteomes" id="UP001146120"/>
    </source>
</evidence>
<name>A0AAV2YE55_9STRA</name>
<organism evidence="1 2">
    <name type="scientific">Lagenidium giganteum</name>
    <dbReference type="NCBI Taxonomy" id="4803"/>
    <lineage>
        <taxon>Eukaryota</taxon>
        <taxon>Sar</taxon>
        <taxon>Stramenopiles</taxon>
        <taxon>Oomycota</taxon>
        <taxon>Peronosporomycetes</taxon>
        <taxon>Pythiales</taxon>
        <taxon>Pythiaceae</taxon>
    </lineage>
</organism>
<dbReference type="EMBL" id="DAKRPA010000435">
    <property type="protein sequence ID" value="DAZ92506.1"/>
    <property type="molecule type" value="Genomic_DNA"/>
</dbReference>
<accession>A0AAV2YE55</accession>
<sequence>MLRRIPPT</sequence>
<protein>
    <submittedName>
        <fullName evidence="1">Uncharacterized protein</fullName>
    </submittedName>
</protein>
<evidence type="ECO:0000313" key="1">
    <source>
        <dbReference type="EMBL" id="DAZ92506.1"/>
    </source>
</evidence>
<keyword evidence="2" id="KW-1185">Reference proteome</keyword>
<reference evidence="1" key="1">
    <citation type="submission" date="2022-11" db="EMBL/GenBank/DDBJ databases">
        <authorList>
            <person name="Morgan W.R."/>
            <person name="Tartar A."/>
        </authorList>
    </citation>
    <scope>NUCLEOTIDE SEQUENCE</scope>
    <source>
        <strain evidence="1">ARSEF 373</strain>
    </source>
</reference>